<feature type="domain" description="Enoyl reductase (ER)" evidence="1">
    <location>
        <begin position="16"/>
        <end position="345"/>
    </location>
</feature>
<dbReference type="SMART" id="SM00829">
    <property type="entry name" value="PKS_ER"/>
    <property type="match status" value="1"/>
</dbReference>
<dbReference type="InterPro" id="IPR020843">
    <property type="entry name" value="ER"/>
</dbReference>
<dbReference type="InterPro" id="IPR036291">
    <property type="entry name" value="NAD(P)-bd_dom_sf"/>
</dbReference>
<dbReference type="Pfam" id="PF00107">
    <property type="entry name" value="ADH_zinc_N"/>
    <property type="match status" value="1"/>
</dbReference>
<keyword evidence="3" id="KW-1185">Reference proteome</keyword>
<accession>A0A8H8R5J0</accession>
<dbReference type="Gene3D" id="3.90.180.10">
    <property type="entry name" value="Medium-chain alcohol dehydrogenases, catalytic domain"/>
    <property type="match status" value="1"/>
</dbReference>
<dbReference type="GeneID" id="41985388"/>
<sequence length="348" mass="36825">MTAKHYKQWHLTSQTGISSLVALETKIPTNLTGHEVLVKIHAASLNYRDVAIAKGTRNLVITPHVVPGSDGAGTILSTGPSVTCFTPGDTVLMHMLPHFPASAFPTMAEVCGGLGQQVDGTMREYGVFDESALVRMPANLTFEEAATLGCSGLTAWNALFGGGRTVAEGDVVLTQGTGGVSIAALQFAHAAGATIISTTSSAAKAARLSALGAAHTINYNTTPNWGEVAKSLTPSSIGVTNVIDVGGLSTLSESLKAVRVEGIVTATGVLGSKAKEPSSLLDTVWRVCSVRGIVLGSKRQIEDMVKFIEEKDLRPVVDERIFKIEEVQDAYRWIDEQRHFSKVVIKIA</sequence>
<evidence type="ECO:0000313" key="2">
    <source>
        <dbReference type="EMBL" id="TVY28026.1"/>
    </source>
</evidence>
<dbReference type="InterPro" id="IPR052711">
    <property type="entry name" value="Zinc_ADH-like"/>
</dbReference>
<dbReference type="Pfam" id="PF08240">
    <property type="entry name" value="ADH_N"/>
    <property type="match status" value="1"/>
</dbReference>
<proteinExistence type="predicted"/>
<dbReference type="Proteomes" id="UP000431533">
    <property type="component" value="Unassembled WGS sequence"/>
</dbReference>
<dbReference type="RefSeq" id="XP_031006814.1">
    <property type="nucleotide sequence ID" value="XM_031150140.1"/>
</dbReference>
<name>A0A8H8R5J0_9HELO</name>
<evidence type="ECO:0000313" key="3">
    <source>
        <dbReference type="Proteomes" id="UP000431533"/>
    </source>
</evidence>
<dbReference type="PANTHER" id="PTHR45033:SF2">
    <property type="entry name" value="ZINC-TYPE ALCOHOL DEHYDROGENASE-LIKE PROTEIN C1773.06C"/>
    <property type="match status" value="1"/>
</dbReference>
<gene>
    <name evidence="2" type="ORF">LHYA1_G005190</name>
</gene>
<dbReference type="GO" id="GO:0016491">
    <property type="term" value="F:oxidoreductase activity"/>
    <property type="evidence" value="ECO:0007669"/>
    <property type="project" value="InterPro"/>
</dbReference>
<dbReference type="CDD" id="cd08276">
    <property type="entry name" value="MDR7"/>
    <property type="match status" value="1"/>
</dbReference>
<dbReference type="InterPro" id="IPR013154">
    <property type="entry name" value="ADH-like_N"/>
</dbReference>
<dbReference type="PANTHER" id="PTHR45033">
    <property type="match status" value="1"/>
</dbReference>
<dbReference type="InterPro" id="IPR011032">
    <property type="entry name" value="GroES-like_sf"/>
</dbReference>
<dbReference type="EMBL" id="QGMH01000038">
    <property type="protein sequence ID" value="TVY28026.1"/>
    <property type="molecule type" value="Genomic_DNA"/>
</dbReference>
<evidence type="ECO:0000259" key="1">
    <source>
        <dbReference type="SMART" id="SM00829"/>
    </source>
</evidence>
<protein>
    <submittedName>
        <fullName evidence="2">Zinc-type alcohol dehydrogenase-like protein</fullName>
    </submittedName>
</protein>
<organism evidence="2 3">
    <name type="scientific">Lachnellula hyalina</name>
    <dbReference type="NCBI Taxonomy" id="1316788"/>
    <lineage>
        <taxon>Eukaryota</taxon>
        <taxon>Fungi</taxon>
        <taxon>Dikarya</taxon>
        <taxon>Ascomycota</taxon>
        <taxon>Pezizomycotina</taxon>
        <taxon>Leotiomycetes</taxon>
        <taxon>Helotiales</taxon>
        <taxon>Lachnaceae</taxon>
        <taxon>Lachnellula</taxon>
    </lineage>
</organism>
<dbReference type="SUPFAM" id="SSF51735">
    <property type="entry name" value="NAD(P)-binding Rossmann-fold domains"/>
    <property type="match status" value="1"/>
</dbReference>
<dbReference type="OrthoDB" id="9930022at2759"/>
<dbReference type="SUPFAM" id="SSF50129">
    <property type="entry name" value="GroES-like"/>
    <property type="match status" value="1"/>
</dbReference>
<dbReference type="InterPro" id="IPR013149">
    <property type="entry name" value="ADH-like_C"/>
</dbReference>
<reference evidence="2 3" key="1">
    <citation type="submission" date="2018-05" db="EMBL/GenBank/DDBJ databases">
        <title>Genome sequencing and assembly of the regulated plant pathogen Lachnellula willkommii and related sister species for the development of diagnostic species identification markers.</title>
        <authorList>
            <person name="Giroux E."/>
            <person name="Bilodeau G."/>
        </authorList>
    </citation>
    <scope>NUCLEOTIDE SEQUENCE [LARGE SCALE GENOMIC DNA]</scope>
    <source>
        <strain evidence="2 3">CBS 185.66</strain>
    </source>
</reference>
<dbReference type="Gene3D" id="3.40.50.720">
    <property type="entry name" value="NAD(P)-binding Rossmann-like Domain"/>
    <property type="match status" value="1"/>
</dbReference>
<comment type="caution">
    <text evidence="2">The sequence shown here is derived from an EMBL/GenBank/DDBJ whole genome shotgun (WGS) entry which is preliminary data.</text>
</comment>
<dbReference type="AlphaFoldDB" id="A0A8H8R5J0"/>